<protein>
    <submittedName>
        <fullName evidence="4">YL1 nuclear protein-domain-containing protein</fullName>
    </submittedName>
</protein>
<evidence type="ECO:0000313" key="5">
    <source>
        <dbReference type="Proteomes" id="UP001221142"/>
    </source>
</evidence>
<feature type="compositionally biased region" description="Acidic residues" evidence="2">
    <location>
        <begin position="36"/>
        <end position="71"/>
    </location>
</feature>
<dbReference type="InterPro" id="IPR013272">
    <property type="entry name" value="Vps72/YL1_C"/>
</dbReference>
<feature type="domain" description="Vps72/YL1 C-terminal" evidence="3">
    <location>
        <begin position="357"/>
        <end position="386"/>
    </location>
</feature>
<comment type="caution">
    <text evidence="4">The sequence shown here is derived from an EMBL/GenBank/DDBJ whole genome shotgun (WGS) entry which is preliminary data.</text>
</comment>
<sequence length="410" mass="45876">MDMDVDDFLVTRRSRRSTAGNRMEAAMAEMGAEELKDAEDDADFTNDKDEEDVFDADFESTDDEAQADDAAAETTVQDEEKRVRKANRSRLEKATDAAHVRNRATFAPQTAAPKVKRRVATVEAIPGPSRPATHRQSTRIHTILNTSQTETRLKRSEERRAAQTIKKPREVRTVSQAELIARALDAEEGNIVQHRDYLKIEEEKRRRARVVRPTVEGPLLRWVSRKEEVTMVVPPPPPPTYGYAYGSGGGYVYPTYQPTNSQPSYVFPPPNSSSAPVYPAYTPVVHLEKVARNYVVHEQGQDPEILASAGRNNARAPLSDAKPTWGETMTAMFGSHVNWEDVTAYTAKGRPMGRPVQVCPLTGRIARYRDPRTGVPFADVGAFEVLTRVLNHEYVWSREIGAYIHAQGTT</sequence>
<name>A0AAD7G2N0_9AGAR</name>
<dbReference type="AlphaFoldDB" id="A0AAD7G2N0"/>
<evidence type="ECO:0000256" key="1">
    <source>
        <dbReference type="ARBA" id="ARBA00006832"/>
    </source>
</evidence>
<dbReference type="PANTHER" id="PTHR13275">
    <property type="entry name" value="YL-1 PROTEIN TRANSCRIPTION FACTOR-LIKE 1"/>
    <property type="match status" value="1"/>
</dbReference>
<comment type="similarity">
    <text evidence="1">Belongs to the VPS72/YL1 family.</text>
</comment>
<accession>A0AAD7G2N0</accession>
<dbReference type="Pfam" id="PF08265">
    <property type="entry name" value="YL1_C"/>
    <property type="match status" value="1"/>
</dbReference>
<organism evidence="4 5">
    <name type="scientific">Roridomyces roridus</name>
    <dbReference type="NCBI Taxonomy" id="1738132"/>
    <lineage>
        <taxon>Eukaryota</taxon>
        <taxon>Fungi</taxon>
        <taxon>Dikarya</taxon>
        <taxon>Basidiomycota</taxon>
        <taxon>Agaricomycotina</taxon>
        <taxon>Agaricomycetes</taxon>
        <taxon>Agaricomycetidae</taxon>
        <taxon>Agaricales</taxon>
        <taxon>Marasmiineae</taxon>
        <taxon>Mycenaceae</taxon>
        <taxon>Roridomyces</taxon>
    </lineage>
</organism>
<evidence type="ECO:0000313" key="4">
    <source>
        <dbReference type="EMBL" id="KAJ7650579.1"/>
    </source>
</evidence>
<dbReference type="PANTHER" id="PTHR13275:SF4">
    <property type="entry name" value="VACUOLAR PROTEIN SORTING-ASSOCIATED PROTEIN 72 HOMOLOG"/>
    <property type="match status" value="1"/>
</dbReference>
<reference evidence="4" key="1">
    <citation type="submission" date="2023-03" db="EMBL/GenBank/DDBJ databases">
        <title>Massive genome expansion in bonnet fungi (Mycena s.s.) driven by repeated elements and novel gene families across ecological guilds.</title>
        <authorList>
            <consortium name="Lawrence Berkeley National Laboratory"/>
            <person name="Harder C.B."/>
            <person name="Miyauchi S."/>
            <person name="Viragh M."/>
            <person name="Kuo A."/>
            <person name="Thoen E."/>
            <person name="Andreopoulos B."/>
            <person name="Lu D."/>
            <person name="Skrede I."/>
            <person name="Drula E."/>
            <person name="Henrissat B."/>
            <person name="Morin E."/>
            <person name="Kohler A."/>
            <person name="Barry K."/>
            <person name="LaButti K."/>
            <person name="Morin E."/>
            <person name="Salamov A."/>
            <person name="Lipzen A."/>
            <person name="Mereny Z."/>
            <person name="Hegedus B."/>
            <person name="Baldrian P."/>
            <person name="Stursova M."/>
            <person name="Weitz H."/>
            <person name="Taylor A."/>
            <person name="Grigoriev I.V."/>
            <person name="Nagy L.G."/>
            <person name="Martin F."/>
            <person name="Kauserud H."/>
        </authorList>
    </citation>
    <scope>NUCLEOTIDE SEQUENCE</scope>
    <source>
        <strain evidence="4">9284</strain>
    </source>
</reference>
<dbReference type="SMART" id="SM00993">
    <property type="entry name" value="YL1_C"/>
    <property type="match status" value="1"/>
</dbReference>
<gene>
    <name evidence="4" type="ORF">FB45DRAFT_986518</name>
</gene>
<evidence type="ECO:0000256" key="2">
    <source>
        <dbReference type="SAM" id="MobiDB-lite"/>
    </source>
</evidence>
<feature type="region of interest" description="Disordered" evidence="2">
    <location>
        <begin position="1"/>
        <end position="96"/>
    </location>
</feature>
<dbReference type="GO" id="GO:0005634">
    <property type="term" value="C:nucleus"/>
    <property type="evidence" value="ECO:0007669"/>
    <property type="project" value="TreeGrafter"/>
</dbReference>
<dbReference type="EMBL" id="JARKIF010000001">
    <property type="protein sequence ID" value="KAJ7650579.1"/>
    <property type="molecule type" value="Genomic_DNA"/>
</dbReference>
<dbReference type="Proteomes" id="UP001221142">
    <property type="component" value="Unassembled WGS sequence"/>
</dbReference>
<dbReference type="Pfam" id="PF05764">
    <property type="entry name" value="YL1"/>
    <property type="match status" value="1"/>
</dbReference>
<proteinExistence type="inferred from homology"/>
<keyword evidence="5" id="KW-1185">Reference proteome</keyword>
<dbReference type="InterPro" id="IPR046757">
    <property type="entry name" value="YL1_N"/>
</dbReference>
<evidence type="ECO:0000259" key="3">
    <source>
        <dbReference type="SMART" id="SM00993"/>
    </source>
</evidence>